<evidence type="ECO:0000313" key="1">
    <source>
        <dbReference type="EMBL" id="JAD76223.1"/>
    </source>
</evidence>
<dbReference type="EMBL" id="GBRH01221672">
    <property type="protein sequence ID" value="JAD76223.1"/>
    <property type="molecule type" value="Transcribed_RNA"/>
</dbReference>
<reference evidence="1" key="1">
    <citation type="submission" date="2014-09" db="EMBL/GenBank/DDBJ databases">
        <authorList>
            <person name="Magalhaes I.L.F."/>
            <person name="Oliveira U."/>
            <person name="Santos F.R."/>
            <person name="Vidigal T.H.D.A."/>
            <person name="Brescovit A.D."/>
            <person name="Santos A.J."/>
        </authorList>
    </citation>
    <scope>NUCLEOTIDE SEQUENCE</scope>
    <source>
        <tissue evidence="1">Shoot tissue taken approximately 20 cm above the soil surface</tissue>
    </source>
</reference>
<sequence>MWSLVLFLIGIYQGTQQLIIMVTWQALLMGKGDLLKIQKIAMCCQPVLSEQMMDLSIRKPKMI</sequence>
<name>A0A0A9CP61_ARUDO</name>
<reference evidence="1" key="2">
    <citation type="journal article" date="2015" name="Data Brief">
        <title>Shoot transcriptome of the giant reed, Arundo donax.</title>
        <authorList>
            <person name="Barrero R.A."/>
            <person name="Guerrero F.D."/>
            <person name="Moolhuijzen P."/>
            <person name="Goolsby J.A."/>
            <person name="Tidwell J."/>
            <person name="Bellgard S.E."/>
            <person name="Bellgard M.I."/>
        </authorList>
    </citation>
    <scope>NUCLEOTIDE SEQUENCE</scope>
    <source>
        <tissue evidence="1">Shoot tissue taken approximately 20 cm above the soil surface</tissue>
    </source>
</reference>
<proteinExistence type="predicted"/>
<accession>A0A0A9CP61</accession>
<protein>
    <submittedName>
        <fullName evidence="1">Uncharacterized protein</fullName>
    </submittedName>
</protein>
<dbReference type="AlphaFoldDB" id="A0A0A9CP61"/>
<organism evidence="1">
    <name type="scientific">Arundo donax</name>
    <name type="common">Giant reed</name>
    <name type="synonym">Donax arundinaceus</name>
    <dbReference type="NCBI Taxonomy" id="35708"/>
    <lineage>
        <taxon>Eukaryota</taxon>
        <taxon>Viridiplantae</taxon>
        <taxon>Streptophyta</taxon>
        <taxon>Embryophyta</taxon>
        <taxon>Tracheophyta</taxon>
        <taxon>Spermatophyta</taxon>
        <taxon>Magnoliopsida</taxon>
        <taxon>Liliopsida</taxon>
        <taxon>Poales</taxon>
        <taxon>Poaceae</taxon>
        <taxon>PACMAD clade</taxon>
        <taxon>Arundinoideae</taxon>
        <taxon>Arundineae</taxon>
        <taxon>Arundo</taxon>
    </lineage>
</organism>